<keyword evidence="2" id="KW-1185">Reference proteome</keyword>
<sequence>MHLQFFKLPTLFALNAAFTMGALSLQAQEKVAHCRFVPERKDDFAFENDKVAFRMYGPALAEGGENSGIDCWLKRVDYPIIDRWYRLEAEGVQSYHEDHGEGYDPYHVGSSFGCGGLAIWKDGELIKSNVYRSYKVISDGPEQVKFELSYLYESEGIEEVKRITLDKGNRLFHAVSHFTKDGEAVEVELAVGLTTHEGKADVYSDAEDGVIAAWETIHESGLGTGVILPREFSATIHETDGEGVDDDLAFFVTSTDEDGMISYYAGYGWERAGEITSFEEWKTYLSQFSEED</sequence>
<organism evidence="1 2">
    <name type="scientific">Pelagicoccus albus</name>
    <dbReference type="NCBI Taxonomy" id="415222"/>
    <lineage>
        <taxon>Bacteria</taxon>
        <taxon>Pseudomonadati</taxon>
        <taxon>Verrucomicrobiota</taxon>
        <taxon>Opitutia</taxon>
        <taxon>Puniceicoccales</taxon>
        <taxon>Pelagicoccaceae</taxon>
        <taxon>Pelagicoccus</taxon>
    </lineage>
</organism>
<name>A0A7X1B8D3_9BACT</name>
<protein>
    <submittedName>
        <fullName evidence="1">DUF4861 family protein</fullName>
    </submittedName>
</protein>
<comment type="caution">
    <text evidence="1">The sequence shown here is derived from an EMBL/GenBank/DDBJ whole genome shotgun (WGS) entry which is preliminary data.</text>
</comment>
<dbReference type="Pfam" id="PF16153">
    <property type="entry name" value="DUF4861"/>
    <property type="match status" value="1"/>
</dbReference>
<dbReference type="RefSeq" id="WP_185661417.1">
    <property type="nucleotide sequence ID" value="NZ_CAWPOO010000013.1"/>
</dbReference>
<dbReference type="EMBL" id="JACHVC010000013">
    <property type="protein sequence ID" value="MBC2607538.1"/>
    <property type="molecule type" value="Genomic_DNA"/>
</dbReference>
<proteinExistence type="predicted"/>
<dbReference type="Proteomes" id="UP000526501">
    <property type="component" value="Unassembled WGS sequence"/>
</dbReference>
<dbReference type="InterPro" id="IPR032342">
    <property type="entry name" value="DUF4861"/>
</dbReference>
<accession>A0A7X1B8D3</accession>
<reference evidence="1 2" key="1">
    <citation type="submission" date="2020-07" db="EMBL/GenBank/DDBJ databases">
        <authorList>
            <person name="Feng X."/>
        </authorList>
    </citation>
    <scope>NUCLEOTIDE SEQUENCE [LARGE SCALE GENOMIC DNA]</scope>
    <source>
        <strain evidence="1 2">JCM23202</strain>
    </source>
</reference>
<evidence type="ECO:0000313" key="2">
    <source>
        <dbReference type="Proteomes" id="UP000526501"/>
    </source>
</evidence>
<dbReference type="AlphaFoldDB" id="A0A7X1B8D3"/>
<gene>
    <name evidence="1" type="ORF">H5P27_15910</name>
</gene>
<evidence type="ECO:0000313" key="1">
    <source>
        <dbReference type="EMBL" id="MBC2607538.1"/>
    </source>
</evidence>